<keyword evidence="2" id="KW-0808">Transferase</keyword>
<dbReference type="SUPFAM" id="SSF53613">
    <property type="entry name" value="Ribokinase-like"/>
    <property type="match status" value="1"/>
</dbReference>
<keyword evidence="8" id="KW-1185">Reference proteome</keyword>
<organism evidence="7 8">
    <name type="scientific">Micromonospora humi</name>
    <dbReference type="NCBI Taxonomy" id="745366"/>
    <lineage>
        <taxon>Bacteria</taxon>
        <taxon>Bacillati</taxon>
        <taxon>Actinomycetota</taxon>
        <taxon>Actinomycetes</taxon>
        <taxon>Micromonosporales</taxon>
        <taxon>Micromonosporaceae</taxon>
        <taxon>Micromonospora</taxon>
    </lineage>
</organism>
<dbReference type="Pfam" id="PF00294">
    <property type="entry name" value="PfkB"/>
    <property type="match status" value="1"/>
</dbReference>
<dbReference type="Proteomes" id="UP000199360">
    <property type="component" value="Unassembled WGS sequence"/>
</dbReference>
<dbReference type="EMBL" id="FMDM01000010">
    <property type="protein sequence ID" value="SCG67795.1"/>
    <property type="molecule type" value="Genomic_DNA"/>
</dbReference>
<dbReference type="InterPro" id="IPR002173">
    <property type="entry name" value="Carboh/pur_kinase_PfkB_CS"/>
</dbReference>
<dbReference type="Gene3D" id="3.40.1190.20">
    <property type="match status" value="1"/>
</dbReference>
<dbReference type="GO" id="GO:0016301">
    <property type="term" value="F:kinase activity"/>
    <property type="evidence" value="ECO:0007669"/>
    <property type="project" value="UniProtKB-KW"/>
</dbReference>
<evidence type="ECO:0000256" key="5">
    <source>
        <dbReference type="ARBA" id="ARBA00022840"/>
    </source>
</evidence>
<evidence type="ECO:0000256" key="2">
    <source>
        <dbReference type="ARBA" id="ARBA00022679"/>
    </source>
</evidence>
<keyword evidence="4 7" id="KW-0418">Kinase</keyword>
<dbReference type="GO" id="GO:0005524">
    <property type="term" value="F:ATP binding"/>
    <property type="evidence" value="ECO:0007669"/>
    <property type="project" value="UniProtKB-KW"/>
</dbReference>
<evidence type="ECO:0000256" key="1">
    <source>
        <dbReference type="ARBA" id="ARBA00010688"/>
    </source>
</evidence>
<accession>A0A1C5JB50</accession>
<dbReference type="OrthoDB" id="9795789at2"/>
<keyword evidence="5" id="KW-0067">ATP-binding</keyword>
<dbReference type="CDD" id="cd01167">
    <property type="entry name" value="bac_FRK"/>
    <property type="match status" value="1"/>
</dbReference>
<evidence type="ECO:0000313" key="8">
    <source>
        <dbReference type="Proteomes" id="UP000199360"/>
    </source>
</evidence>
<dbReference type="RefSeq" id="WP_091066204.1">
    <property type="nucleotide sequence ID" value="NZ_FMDM01000010.1"/>
</dbReference>
<feature type="domain" description="Carbohydrate kinase PfkB" evidence="6">
    <location>
        <begin position="23"/>
        <end position="301"/>
    </location>
</feature>
<sequence>MLTVLGEAVVDLAPSGGGDLLAAHPGGSPLNVAVGLARLGRPTAMLARFSRTAFGRRLRAHADANGVDLSHAAADDRPATLAVVSLGADGAAGYDFYLDGTADWQWRRAELALPPGTEVLHTGSLAVLLPPGADLIADLLARTYARRGVLVSLDPNVRPTMLTDPDAARNRLLDLTRHAHLVKASDEDLAWLFPGTRVEEAAAALGRRGVELVVVTRGAAGAYARTHAGRHVTCPAEPVTVADTVGAGDAFTAGLLDALIEIGAAAPGTVGELDEDRLAAALRHASRIAAITCARPGADPPRRADLALSTPPR</sequence>
<dbReference type="AlphaFoldDB" id="A0A1C5JB50"/>
<keyword evidence="3" id="KW-0547">Nucleotide-binding</keyword>
<dbReference type="PANTHER" id="PTHR43085">
    <property type="entry name" value="HEXOKINASE FAMILY MEMBER"/>
    <property type="match status" value="1"/>
</dbReference>
<evidence type="ECO:0000256" key="3">
    <source>
        <dbReference type="ARBA" id="ARBA00022741"/>
    </source>
</evidence>
<dbReference type="STRING" id="745366.GA0070213_11012"/>
<name>A0A1C5JB50_9ACTN</name>
<protein>
    <submittedName>
        <fullName evidence="7">Fructokinase</fullName>
    </submittedName>
</protein>
<evidence type="ECO:0000256" key="4">
    <source>
        <dbReference type="ARBA" id="ARBA00022777"/>
    </source>
</evidence>
<reference evidence="8" key="1">
    <citation type="submission" date="2016-06" db="EMBL/GenBank/DDBJ databases">
        <authorList>
            <person name="Varghese N."/>
            <person name="Submissions Spin"/>
        </authorList>
    </citation>
    <scope>NUCLEOTIDE SEQUENCE [LARGE SCALE GENOMIC DNA]</scope>
    <source>
        <strain evidence="8">DSM 45647</strain>
    </source>
</reference>
<dbReference type="PROSITE" id="PS00584">
    <property type="entry name" value="PFKB_KINASES_2"/>
    <property type="match status" value="1"/>
</dbReference>
<proteinExistence type="inferred from homology"/>
<evidence type="ECO:0000259" key="6">
    <source>
        <dbReference type="Pfam" id="PF00294"/>
    </source>
</evidence>
<dbReference type="InterPro" id="IPR011611">
    <property type="entry name" value="PfkB_dom"/>
</dbReference>
<evidence type="ECO:0000313" key="7">
    <source>
        <dbReference type="EMBL" id="SCG67795.1"/>
    </source>
</evidence>
<gene>
    <name evidence="7" type="ORF">GA0070213_11012</name>
</gene>
<comment type="similarity">
    <text evidence="1">Belongs to the carbohydrate kinase PfkB family.</text>
</comment>
<dbReference type="InterPro" id="IPR050306">
    <property type="entry name" value="PfkB_Carbo_kinase"/>
</dbReference>
<dbReference type="PANTHER" id="PTHR43085:SF1">
    <property type="entry name" value="PSEUDOURIDINE KINASE-RELATED"/>
    <property type="match status" value="1"/>
</dbReference>
<dbReference type="InterPro" id="IPR029056">
    <property type="entry name" value="Ribokinase-like"/>
</dbReference>